<dbReference type="GO" id="GO:0006508">
    <property type="term" value="P:proteolysis"/>
    <property type="evidence" value="ECO:0007669"/>
    <property type="project" value="UniProtKB-KW"/>
</dbReference>
<gene>
    <name evidence="3" type="ORF">SAMN04488588_1667</name>
</gene>
<dbReference type="AlphaFoldDB" id="A0A1G6NU95"/>
<evidence type="ECO:0000259" key="2">
    <source>
        <dbReference type="Pfam" id="PF02517"/>
    </source>
</evidence>
<evidence type="ECO:0000313" key="4">
    <source>
        <dbReference type="Proteomes" id="UP000199322"/>
    </source>
</evidence>
<keyword evidence="3" id="KW-0378">Hydrolase</keyword>
<keyword evidence="1" id="KW-1133">Transmembrane helix</keyword>
<organism evidence="3 4">
    <name type="scientific">Geotoga petraea</name>
    <dbReference type="NCBI Taxonomy" id="28234"/>
    <lineage>
        <taxon>Bacteria</taxon>
        <taxon>Thermotogati</taxon>
        <taxon>Thermotogota</taxon>
        <taxon>Thermotogae</taxon>
        <taxon>Petrotogales</taxon>
        <taxon>Petrotogaceae</taxon>
        <taxon>Geotoga</taxon>
    </lineage>
</organism>
<dbReference type="Proteomes" id="UP000199322">
    <property type="component" value="Unassembled WGS sequence"/>
</dbReference>
<dbReference type="STRING" id="28234.SAMN04488588_1667"/>
<sequence>MLFKYESVLNLETYNTQINLVLDFILSILIIFIQLIFLELLSRSVIFEELKNKGVKVITSAILVSLIYMTFFIMPSSPVFIISTFFVSLVATYCYSEKGLVSSITFTFLTLIFSLPL</sequence>
<keyword evidence="4" id="KW-1185">Reference proteome</keyword>
<dbReference type="EMBL" id="FMYV01000006">
    <property type="protein sequence ID" value="SDC71513.1"/>
    <property type="molecule type" value="Genomic_DNA"/>
</dbReference>
<keyword evidence="1" id="KW-0812">Transmembrane</keyword>
<feature type="domain" description="CAAX prenyl protease 2/Lysostaphin resistance protein A-like" evidence="2">
    <location>
        <begin position="24"/>
        <end position="106"/>
    </location>
</feature>
<dbReference type="GO" id="GO:0004175">
    <property type="term" value="F:endopeptidase activity"/>
    <property type="evidence" value="ECO:0007669"/>
    <property type="project" value="UniProtKB-ARBA"/>
</dbReference>
<dbReference type="InterPro" id="IPR003675">
    <property type="entry name" value="Rce1/LyrA-like_dom"/>
</dbReference>
<name>A0A1G6NU95_9BACT</name>
<feature type="transmembrane region" description="Helical" evidence="1">
    <location>
        <begin position="20"/>
        <end position="42"/>
    </location>
</feature>
<dbReference type="RefSeq" id="WP_143012950.1">
    <property type="nucleotide sequence ID" value="NZ_FMYV01000006.1"/>
</dbReference>
<feature type="transmembrane region" description="Helical" evidence="1">
    <location>
        <begin position="100"/>
        <end position="116"/>
    </location>
</feature>
<accession>A0A1G6NU95</accession>
<evidence type="ECO:0000256" key="1">
    <source>
        <dbReference type="SAM" id="Phobius"/>
    </source>
</evidence>
<dbReference type="GO" id="GO:0080120">
    <property type="term" value="P:CAAX-box protein maturation"/>
    <property type="evidence" value="ECO:0007669"/>
    <property type="project" value="UniProtKB-ARBA"/>
</dbReference>
<feature type="transmembrane region" description="Helical" evidence="1">
    <location>
        <begin position="54"/>
        <end position="73"/>
    </location>
</feature>
<proteinExistence type="predicted"/>
<evidence type="ECO:0000313" key="3">
    <source>
        <dbReference type="EMBL" id="SDC71513.1"/>
    </source>
</evidence>
<protein>
    <submittedName>
        <fullName evidence="3">CAAX protease self-immunity</fullName>
    </submittedName>
</protein>
<reference evidence="3 4" key="1">
    <citation type="submission" date="2016-10" db="EMBL/GenBank/DDBJ databases">
        <authorList>
            <person name="de Groot N.N."/>
        </authorList>
    </citation>
    <scope>NUCLEOTIDE SEQUENCE [LARGE SCALE GENOMIC DNA]</scope>
    <source>
        <strain evidence="3 4">WG14</strain>
    </source>
</reference>
<keyword evidence="3" id="KW-0645">Protease</keyword>
<dbReference type="Pfam" id="PF02517">
    <property type="entry name" value="Rce1-like"/>
    <property type="match status" value="1"/>
</dbReference>
<keyword evidence="1" id="KW-0472">Membrane</keyword>